<evidence type="ECO:0000313" key="12">
    <source>
        <dbReference type="EMBL" id="TCP33927.1"/>
    </source>
</evidence>
<keyword evidence="3" id="KW-0813">Transport</keyword>
<reference evidence="12 13" key="1">
    <citation type="submission" date="2019-03" db="EMBL/GenBank/DDBJ databases">
        <title>Genomic Encyclopedia of Type Strains, Phase IV (KMG-IV): sequencing the most valuable type-strain genomes for metagenomic binning, comparative biology and taxonomic classification.</title>
        <authorList>
            <person name="Goeker M."/>
        </authorList>
    </citation>
    <scope>NUCLEOTIDE SEQUENCE [LARGE SCALE GENOMIC DNA]</scope>
    <source>
        <strain evidence="12 13">DSM 2132</strain>
    </source>
</reference>
<feature type="transmembrane region" description="Helical" evidence="9">
    <location>
        <begin position="122"/>
        <end position="142"/>
    </location>
</feature>
<dbReference type="RefSeq" id="WP_132708592.1">
    <property type="nucleotide sequence ID" value="NZ_JACIGF010000006.1"/>
</dbReference>
<evidence type="ECO:0000256" key="3">
    <source>
        <dbReference type="ARBA" id="ARBA00022448"/>
    </source>
</evidence>
<dbReference type="GO" id="GO:0015341">
    <property type="term" value="F:zinc efflux antiporter activity"/>
    <property type="evidence" value="ECO:0007669"/>
    <property type="project" value="TreeGrafter"/>
</dbReference>
<dbReference type="InterPro" id="IPR002524">
    <property type="entry name" value="Cation_efflux"/>
</dbReference>
<dbReference type="SUPFAM" id="SSF160240">
    <property type="entry name" value="Cation efflux protein cytoplasmic domain-like"/>
    <property type="match status" value="1"/>
</dbReference>
<dbReference type="InterPro" id="IPR058533">
    <property type="entry name" value="Cation_efflux_TM"/>
</dbReference>
<comment type="subcellular location">
    <subcellularLocation>
        <location evidence="1">Cell membrane</location>
        <topology evidence="1">Multi-pass membrane protein</topology>
    </subcellularLocation>
</comment>
<feature type="transmembrane region" description="Helical" evidence="9">
    <location>
        <begin position="14"/>
        <end position="36"/>
    </location>
</feature>
<dbReference type="Pfam" id="PF01545">
    <property type="entry name" value="Cation_efflux"/>
    <property type="match status" value="1"/>
</dbReference>
<dbReference type="EMBL" id="SLXO01000006">
    <property type="protein sequence ID" value="TCP33927.1"/>
    <property type="molecule type" value="Genomic_DNA"/>
</dbReference>
<evidence type="ECO:0000256" key="8">
    <source>
        <dbReference type="ARBA" id="ARBA00068882"/>
    </source>
</evidence>
<keyword evidence="13" id="KW-1185">Reference proteome</keyword>
<dbReference type="Gene3D" id="3.30.70.1350">
    <property type="entry name" value="Cation efflux protein, cytoplasmic domain"/>
    <property type="match status" value="1"/>
</dbReference>
<dbReference type="Proteomes" id="UP000295399">
    <property type="component" value="Unassembled WGS sequence"/>
</dbReference>
<dbReference type="SUPFAM" id="SSF161111">
    <property type="entry name" value="Cation efflux protein transmembrane domain-like"/>
    <property type="match status" value="1"/>
</dbReference>
<feature type="domain" description="Cation efflux protein cytoplasmic" evidence="11">
    <location>
        <begin position="216"/>
        <end position="290"/>
    </location>
</feature>
<organism evidence="12 13">
    <name type="scientific">Rhodothalassium salexigens DSM 2132</name>
    <dbReference type="NCBI Taxonomy" id="1188247"/>
    <lineage>
        <taxon>Bacteria</taxon>
        <taxon>Pseudomonadati</taxon>
        <taxon>Pseudomonadota</taxon>
        <taxon>Alphaproteobacteria</taxon>
        <taxon>Rhodothalassiales</taxon>
        <taxon>Rhodothalassiaceae</taxon>
        <taxon>Rhodothalassium</taxon>
    </lineage>
</organism>
<dbReference type="NCBIfam" id="TIGR01297">
    <property type="entry name" value="CDF"/>
    <property type="match status" value="1"/>
</dbReference>
<dbReference type="InterPro" id="IPR036837">
    <property type="entry name" value="Cation_efflux_CTD_sf"/>
</dbReference>
<evidence type="ECO:0000256" key="2">
    <source>
        <dbReference type="ARBA" id="ARBA00008114"/>
    </source>
</evidence>
<dbReference type="AlphaFoldDB" id="A0A4R2PFJ2"/>
<sequence length="311" mass="33795">MGKDIETDNELRKWAVRASMTVAITLIVAKAVAWVMSDSVAMFGSLADSTLDLAASAMTFLAVKTAIMPPDHNHRFGHGKAEALAALLQAAIMAGSVTFIVFESIRRIGDPVALDHTGLARNVSILAIVLTALLVSFQHWAVKRTGSIAIAADQMHYRGDLALNLAVIAAMEVYRLGGPAWADGAFGLLVAGYLGWHAWRVAVPAVDVLMDKEFSKAERDQIFNLVMGNGEVQGLHDLKTRNAGMQQFIQMHVEIDGRVSLAHAHMIATEVEATVGERFPRAEILIHMDPAGLELPHLTHRELDLERMPPS</sequence>
<dbReference type="InterPro" id="IPR027469">
    <property type="entry name" value="Cation_efflux_TMD_sf"/>
</dbReference>
<keyword evidence="6 9" id="KW-1133">Transmembrane helix</keyword>
<dbReference type="InterPro" id="IPR027470">
    <property type="entry name" value="Cation_efflux_CTD"/>
</dbReference>
<evidence type="ECO:0000313" key="13">
    <source>
        <dbReference type="Proteomes" id="UP000295399"/>
    </source>
</evidence>
<dbReference type="Gene3D" id="1.20.1510.10">
    <property type="entry name" value="Cation efflux protein transmembrane domain"/>
    <property type="match status" value="1"/>
</dbReference>
<dbReference type="InParanoid" id="A0A4R2PFJ2"/>
<comment type="similarity">
    <text evidence="2">Belongs to the cation diffusion facilitator (CDF) transporter (TC 2.A.4) family.</text>
</comment>
<gene>
    <name evidence="12" type="ORF">EV659_10685</name>
</gene>
<dbReference type="FunCoup" id="A0A4R2PFJ2">
    <property type="interactions" value="322"/>
</dbReference>
<evidence type="ECO:0000256" key="6">
    <source>
        <dbReference type="ARBA" id="ARBA00022989"/>
    </source>
</evidence>
<evidence type="ECO:0000256" key="7">
    <source>
        <dbReference type="ARBA" id="ARBA00023136"/>
    </source>
</evidence>
<evidence type="ECO:0000256" key="5">
    <source>
        <dbReference type="ARBA" id="ARBA00022692"/>
    </source>
</evidence>
<feature type="transmembrane region" description="Helical" evidence="9">
    <location>
        <begin position="83"/>
        <end position="102"/>
    </location>
</feature>
<evidence type="ECO:0000256" key="9">
    <source>
        <dbReference type="SAM" id="Phobius"/>
    </source>
</evidence>
<evidence type="ECO:0000256" key="4">
    <source>
        <dbReference type="ARBA" id="ARBA00022475"/>
    </source>
</evidence>
<proteinExistence type="inferred from homology"/>
<dbReference type="PANTHER" id="PTHR43840">
    <property type="entry name" value="MITOCHONDRIAL METAL TRANSPORTER 1-RELATED"/>
    <property type="match status" value="1"/>
</dbReference>
<dbReference type="GO" id="GO:0015093">
    <property type="term" value="F:ferrous iron transmembrane transporter activity"/>
    <property type="evidence" value="ECO:0007669"/>
    <property type="project" value="TreeGrafter"/>
</dbReference>
<keyword evidence="7 9" id="KW-0472">Membrane</keyword>
<keyword evidence="5 9" id="KW-0812">Transmembrane</keyword>
<protein>
    <recommendedName>
        <fullName evidence="8">Protein p34</fullName>
    </recommendedName>
</protein>
<dbReference type="GO" id="GO:0015086">
    <property type="term" value="F:cadmium ion transmembrane transporter activity"/>
    <property type="evidence" value="ECO:0007669"/>
    <property type="project" value="TreeGrafter"/>
</dbReference>
<evidence type="ECO:0000259" key="11">
    <source>
        <dbReference type="Pfam" id="PF16916"/>
    </source>
</evidence>
<evidence type="ECO:0000259" key="10">
    <source>
        <dbReference type="Pfam" id="PF01545"/>
    </source>
</evidence>
<evidence type="ECO:0000256" key="1">
    <source>
        <dbReference type="ARBA" id="ARBA00004651"/>
    </source>
</evidence>
<keyword evidence="4" id="KW-1003">Cell membrane</keyword>
<feature type="domain" description="Cation efflux protein transmembrane" evidence="10">
    <location>
        <begin position="18"/>
        <end position="210"/>
    </location>
</feature>
<dbReference type="FunFam" id="3.30.70.1350:FF:000002">
    <property type="entry name" value="Ferrous-iron efflux pump FieF"/>
    <property type="match status" value="1"/>
</dbReference>
<dbReference type="GO" id="GO:0005886">
    <property type="term" value="C:plasma membrane"/>
    <property type="evidence" value="ECO:0007669"/>
    <property type="project" value="UniProtKB-SubCell"/>
</dbReference>
<dbReference type="PANTHER" id="PTHR43840:SF41">
    <property type="entry name" value="CATION-EFFLUX PUMP FIEF"/>
    <property type="match status" value="1"/>
</dbReference>
<dbReference type="OrthoDB" id="9806522at2"/>
<comment type="caution">
    <text evidence="12">The sequence shown here is derived from an EMBL/GenBank/DDBJ whole genome shotgun (WGS) entry which is preliminary data.</text>
</comment>
<dbReference type="Pfam" id="PF16916">
    <property type="entry name" value="ZT_dimer"/>
    <property type="match status" value="1"/>
</dbReference>
<name>A0A4R2PFJ2_RHOSA</name>
<accession>A0A4R2PFJ2</accession>
<dbReference type="GO" id="GO:0006882">
    <property type="term" value="P:intracellular zinc ion homeostasis"/>
    <property type="evidence" value="ECO:0007669"/>
    <property type="project" value="TreeGrafter"/>
</dbReference>
<dbReference type="InterPro" id="IPR050291">
    <property type="entry name" value="CDF_Transporter"/>
</dbReference>